<evidence type="ECO:0000256" key="7">
    <source>
        <dbReference type="ARBA" id="ARBA00022692"/>
    </source>
</evidence>
<dbReference type="Proteomes" id="UP000182409">
    <property type="component" value="Unassembled WGS sequence"/>
</dbReference>
<keyword evidence="6 14" id="KW-0808">Transferase</keyword>
<organism evidence="14 15">
    <name type="scientific">Terriglobus roseus</name>
    <dbReference type="NCBI Taxonomy" id="392734"/>
    <lineage>
        <taxon>Bacteria</taxon>
        <taxon>Pseudomonadati</taxon>
        <taxon>Acidobacteriota</taxon>
        <taxon>Terriglobia</taxon>
        <taxon>Terriglobales</taxon>
        <taxon>Acidobacteriaceae</taxon>
        <taxon>Terriglobus</taxon>
    </lineage>
</organism>
<evidence type="ECO:0000256" key="2">
    <source>
        <dbReference type="ARBA" id="ARBA00004922"/>
    </source>
</evidence>
<reference evidence="14 15" key="1">
    <citation type="submission" date="2016-10" db="EMBL/GenBank/DDBJ databases">
        <authorList>
            <person name="de Groot N.N."/>
        </authorList>
    </citation>
    <scope>NUCLEOTIDE SEQUENCE [LARGE SCALE GENOMIC DNA]</scope>
    <source>
        <strain evidence="14 15">AB35.6</strain>
    </source>
</reference>
<evidence type="ECO:0000256" key="9">
    <source>
        <dbReference type="ARBA" id="ARBA00022968"/>
    </source>
</evidence>
<dbReference type="Gene3D" id="3.90.550.10">
    <property type="entry name" value="Spore Coat Polysaccharide Biosynthesis Protein SpsA, Chain A"/>
    <property type="match status" value="1"/>
</dbReference>
<dbReference type="InterPro" id="IPR035518">
    <property type="entry name" value="DPG_synthase"/>
</dbReference>
<comment type="catalytic activity">
    <reaction evidence="12">
        <text>a di-trans,poly-cis-dolichyl phosphate + UDP-alpha-D-glucose = a di-trans,poly-cis-dolichyl beta-D-glucosyl phosphate + UDP</text>
        <dbReference type="Rhea" id="RHEA:15401"/>
        <dbReference type="Rhea" id="RHEA-COMP:19498"/>
        <dbReference type="Rhea" id="RHEA-COMP:19502"/>
        <dbReference type="ChEBI" id="CHEBI:57525"/>
        <dbReference type="ChEBI" id="CHEBI:57683"/>
        <dbReference type="ChEBI" id="CHEBI:58223"/>
        <dbReference type="ChEBI" id="CHEBI:58885"/>
        <dbReference type="EC" id="2.4.1.117"/>
    </reaction>
    <physiologicalReaction direction="left-to-right" evidence="12">
        <dbReference type="Rhea" id="RHEA:15402"/>
    </physiologicalReaction>
</comment>
<dbReference type="SUPFAM" id="SSF53448">
    <property type="entry name" value="Nucleotide-diphospho-sugar transferases"/>
    <property type="match status" value="1"/>
</dbReference>
<protein>
    <recommendedName>
        <fullName evidence="4">dolichyl-phosphate beta-glucosyltransferase</fullName>
        <ecNumber evidence="4">2.4.1.117</ecNumber>
    </recommendedName>
</protein>
<dbReference type="GO" id="GO:0004581">
    <property type="term" value="F:dolichyl-phosphate beta-glucosyltransferase activity"/>
    <property type="evidence" value="ECO:0007669"/>
    <property type="project" value="UniProtKB-EC"/>
</dbReference>
<evidence type="ECO:0000256" key="11">
    <source>
        <dbReference type="ARBA" id="ARBA00023136"/>
    </source>
</evidence>
<comment type="subcellular location">
    <subcellularLocation>
        <location evidence="1">Endoplasmic reticulum membrane</location>
        <topology evidence="1">Single-pass membrane protein</topology>
    </subcellularLocation>
</comment>
<dbReference type="PANTHER" id="PTHR10859:SF91">
    <property type="entry name" value="DOLICHYL-PHOSPHATE BETA-GLUCOSYLTRANSFERASE"/>
    <property type="match status" value="1"/>
</dbReference>
<evidence type="ECO:0000313" key="15">
    <source>
        <dbReference type="Proteomes" id="UP000182409"/>
    </source>
</evidence>
<evidence type="ECO:0000259" key="13">
    <source>
        <dbReference type="Pfam" id="PF00535"/>
    </source>
</evidence>
<evidence type="ECO:0000256" key="6">
    <source>
        <dbReference type="ARBA" id="ARBA00022679"/>
    </source>
</evidence>
<dbReference type="InterPro" id="IPR001173">
    <property type="entry name" value="Glyco_trans_2-like"/>
</dbReference>
<accession>A0A1H4KJL6</accession>
<evidence type="ECO:0000256" key="4">
    <source>
        <dbReference type="ARBA" id="ARBA00012583"/>
    </source>
</evidence>
<dbReference type="CDD" id="cd04188">
    <property type="entry name" value="DPG_synthase"/>
    <property type="match status" value="1"/>
</dbReference>
<dbReference type="EMBL" id="FNSD01000001">
    <property type="protein sequence ID" value="SEB58759.1"/>
    <property type="molecule type" value="Genomic_DNA"/>
</dbReference>
<dbReference type="AlphaFoldDB" id="A0A1H4KJL6"/>
<evidence type="ECO:0000256" key="12">
    <source>
        <dbReference type="ARBA" id="ARBA00045097"/>
    </source>
</evidence>
<keyword evidence="8" id="KW-0256">Endoplasmic reticulum</keyword>
<sequence>MNSAMPHQVSIIIPAYNERERIGQTLERVLECIDRREWDAEVLVVDDGSTDGTLDIVADFMEQSERVHLLRNPSNRGKGYSVRNGLLQALGDVVMFTDADLSAPIDEAERLFDAIRAGADVAIGSRWLERQRQTMHQPLYRRFFGRCFNAVTRVVMGLPYADTQCGFKAFRRPAAQIIFRLQRIERWGFDPEILFIARRLRFRVKEVPVTWGHDERSKISYLRDGAKMLEDMARIRSNSVRGRYEAAIAAMKDVSRIVTARTSGERAAVSAHVVGTTGAVSN</sequence>
<gene>
    <name evidence="14" type="ORF">SAMN05443244_1233</name>
</gene>
<dbReference type="PANTHER" id="PTHR10859">
    <property type="entry name" value="GLYCOSYL TRANSFERASE"/>
    <property type="match status" value="1"/>
</dbReference>
<evidence type="ECO:0000256" key="8">
    <source>
        <dbReference type="ARBA" id="ARBA00022824"/>
    </source>
</evidence>
<evidence type="ECO:0000313" key="14">
    <source>
        <dbReference type="EMBL" id="SEB58759.1"/>
    </source>
</evidence>
<comment type="similarity">
    <text evidence="3">Belongs to the glycosyltransferase 2 family.</text>
</comment>
<name>A0A1H4KJL6_9BACT</name>
<evidence type="ECO:0000256" key="3">
    <source>
        <dbReference type="ARBA" id="ARBA00006739"/>
    </source>
</evidence>
<keyword evidence="7" id="KW-0812">Transmembrane</keyword>
<comment type="pathway">
    <text evidence="2">Protein modification; protein glycosylation.</text>
</comment>
<feature type="domain" description="Glycosyltransferase 2-like" evidence="13">
    <location>
        <begin position="10"/>
        <end position="175"/>
    </location>
</feature>
<keyword evidence="9" id="KW-0735">Signal-anchor</keyword>
<keyword evidence="11" id="KW-0472">Membrane</keyword>
<evidence type="ECO:0000256" key="1">
    <source>
        <dbReference type="ARBA" id="ARBA00004389"/>
    </source>
</evidence>
<dbReference type="EC" id="2.4.1.117" evidence="4"/>
<proteinExistence type="inferred from homology"/>
<dbReference type="InterPro" id="IPR029044">
    <property type="entry name" value="Nucleotide-diphossugar_trans"/>
</dbReference>
<keyword evidence="10" id="KW-1133">Transmembrane helix</keyword>
<evidence type="ECO:0000256" key="10">
    <source>
        <dbReference type="ARBA" id="ARBA00022989"/>
    </source>
</evidence>
<keyword evidence="5" id="KW-0328">Glycosyltransferase</keyword>
<dbReference type="Pfam" id="PF00535">
    <property type="entry name" value="Glycos_transf_2"/>
    <property type="match status" value="1"/>
</dbReference>
<dbReference type="GO" id="GO:0006487">
    <property type="term" value="P:protein N-linked glycosylation"/>
    <property type="evidence" value="ECO:0007669"/>
    <property type="project" value="TreeGrafter"/>
</dbReference>
<evidence type="ECO:0000256" key="5">
    <source>
        <dbReference type="ARBA" id="ARBA00022676"/>
    </source>
</evidence>